<dbReference type="EMBL" id="MN813693">
    <property type="protein sequence ID" value="QHB37742.1"/>
    <property type="molecule type" value="Genomic_DNA"/>
</dbReference>
<dbReference type="InterPro" id="IPR027417">
    <property type="entry name" value="P-loop_NTPase"/>
</dbReference>
<evidence type="ECO:0000313" key="1">
    <source>
        <dbReference type="EMBL" id="QHB37742.1"/>
    </source>
</evidence>
<dbReference type="Pfam" id="PF18751">
    <property type="entry name" value="Ploopntkinase3"/>
    <property type="match status" value="1"/>
</dbReference>
<protein>
    <submittedName>
        <fullName evidence="1">HicA-like toxin</fullName>
    </submittedName>
</protein>
<keyword evidence="2" id="KW-1185">Reference proteome</keyword>
<dbReference type="KEGG" id="vg:60321463"/>
<dbReference type="Gene3D" id="3.40.50.300">
    <property type="entry name" value="P-loop containing nucleotide triphosphate hydrolases"/>
    <property type="match status" value="1"/>
</dbReference>
<name>A0A6B9L7I8_9CAUD</name>
<dbReference type="Proteomes" id="UP000464404">
    <property type="component" value="Segment"/>
</dbReference>
<dbReference type="RefSeq" id="YP_009949951.1">
    <property type="nucleotide sequence ID" value="NC_051586.1"/>
</dbReference>
<dbReference type="GeneID" id="60321463"/>
<sequence length="192" mass="20769">MVPRLVYIIGQPGAGKSQLMARLTLPFQRISVPADDYVGVAHDQLVRELSPEDGAAGTIQIIGAEIGVRRPAFGGTDALPSAVIDKAVPWVALRPYPLLLAEGARLANRRFLDAALGAGYAVTLVLLDHDDAEAWRRKRAKQIGRDQNASWVKGRLTASRNLAEQFRNVPGVQLIQGAPDDVFEQVRSVISA</sequence>
<reference evidence="1 2" key="1">
    <citation type="submission" date="2019-12" db="EMBL/GenBank/DDBJ databases">
        <authorList>
            <person name="Garlena R.A."/>
            <person name="Russell D.A."/>
            <person name="Pope W.H."/>
            <person name="Jacobs-Sera D."/>
            <person name="Hatfull G.F."/>
        </authorList>
    </citation>
    <scope>NUCLEOTIDE SEQUENCE [LARGE SCALE GENOMIC DNA]</scope>
</reference>
<gene>
    <name evidence="1" type="primary">1</name>
    <name evidence="1" type="ORF">PBI_IMVUBU_1</name>
</gene>
<evidence type="ECO:0000313" key="2">
    <source>
        <dbReference type="Proteomes" id="UP000464404"/>
    </source>
</evidence>
<dbReference type="InterPro" id="IPR040717">
    <property type="entry name" value="Ploop_nt_kinase3"/>
</dbReference>
<organism evidence="1 2">
    <name type="scientific">Mycobacterium phage Imvubu</name>
    <dbReference type="NCBI Taxonomy" id="2686233"/>
    <lineage>
        <taxon>Viruses</taxon>
        <taxon>Duplodnaviria</taxon>
        <taxon>Heunggongvirae</taxon>
        <taxon>Uroviricota</taxon>
        <taxon>Caudoviricetes</taxon>
        <taxon>Bclasvirinae</taxon>
        <taxon>Imvubuvirus</taxon>
        <taxon>Imvubuvirus imvubu</taxon>
    </lineage>
</organism>
<proteinExistence type="predicted"/>
<dbReference type="SUPFAM" id="SSF52540">
    <property type="entry name" value="P-loop containing nucleoside triphosphate hydrolases"/>
    <property type="match status" value="1"/>
</dbReference>
<accession>A0A6B9L7I8</accession>